<proteinExistence type="predicted"/>
<protein>
    <recommendedName>
        <fullName evidence="3">Winged helix-turn-helix transcriptional regulator</fullName>
    </recommendedName>
</protein>
<name>A0AAU9E0J8_9FUSO</name>
<evidence type="ECO:0000313" key="2">
    <source>
        <dbReference type="Proteomes" id="UP001321582"/>
    </source>
</evidence>
<dbReference type="RefSeq" id="WP_307904315.1">
    <property type="nucleotide sequence ID" value="NZ_AP027059.1"/>
</dbReference>
<dbReference type="InterPro" id="IPR036390">
    <property type="entry name" value="WH_DNA-bd_sf"/>
</dbReference>
<dbReference type="SUPFAM" id="SSF46785">
    <property type="entry name" value="Winged helix' DNA-binding domain"/>
    <property type="match status" value="1"/>
</dbReference>
<dbReference type="KEGG" id="haby:HLVA_19940"/>
<reference evidence="1 2" key="1">
    <citation type="submission" date="2022-11" db="EMBL/GenBank/DDBJ databases">
        <title>Haliovirga abyssi gen. nov., sp. nov., a mesophilic fermentative bacterium isolated from the Iheya North hydrothermal field and the proposal of Haliovirgaceae fam. nov.</title>
        <authorList>
            <person name="Miyazaki U."/>
            <person name="Tame A."/>
            <person name="Miyazaki J."/>
            <person name="Takai K."/>
            <person name="Sawayama S."/>
            <person name="Kitajima M."/>
            <person name="Okamoto A."/>
            <person name="Nakagawa S."/>
        </authorList>
    </citation>
    <scope>NUCLEOTIDE SEQUENCE [LARGE SCALE GENOMIC DNA]</scope>
    <source>
        <strain evidence="1 2">IC12</strain>
    </source>
</reference>
<dbReference type="Proteomes" id="UP001321582">
    <property type="component" value="Chromosome"/>
</dbReference>
<evidence type="ECO:0008006" key="3">
    <source>
        <dbReference type="Google" id="ProtNLM"/>
    </source>
</evidence>
<accession>A0AAU9E0J8</accession>
<dbReference type="Gene3D" id="1.10.10.10">
    <property type="entry name" value="Winged helix-like DNA-binding domain superfamily/Winged helix DNA-binding domain"/>
    <property type="match status" value="1"/>
</dbReference>
<dbReference type="EMBL" id="AP027059">
    <property type="protein sequence ID" value="BDU51425.1"/>
    <property type="molecule type" value="Genomic_DNA"/>
</dbReference>
<sequence>MRKITKEIEILEVLEDNPTMTQREIAKRTSFSLGMVNSLIKKCVKTGLLKTEQMTPKTMKYILTPQGIKEKTKKTLRYIKKSYNEIIKLSNKINIIIENSLDKNIYLLGEKDEIFEIAKMTLDSKKVVYEHILNKEDIKKGDVLVLLWDIELENELENEFVNLISK</sequence>
<keyword evidence="2" id="KW-1185">Reference proteome</keyword>
<organism evidence="1 2">
    <name type="scientific">Haliovirga abyssi</name>
    <dbReference type="NCBI Taxonomy" id="2996794"/>
    <lineage>
        <taxon>Bacteria</taxon>
        <taxon>Fusobacteriati</taxon>
        <taxon>Fusobacteriota</taxon>
        <taxon>Fusobacteriia</taxon>
        <taxon>Fusobacteriales</taxon>
        <taxon>Haliovirgaceae</taxon>
        <taxon>Haliovirga</taxon>
    </lineage>
</organism>
<gene>
    <name evidence="1" type="ORF">HLVA_19940</name>
</gene>
<dbReference type="AlphaFoldDB" id="A0AAU9E0J8"/>
<dbReference type="Pfam" id="PF13412">
    <property type="entry name" value="HTH_24"/>
    <property type="match status" value="1"/>
</dbReference>
<dbReference type="InterPro" id="IPR036388">
    <property type="entry name" value="WH-like_DNA-bd_sf"/>
</dbReference>
<evidence type="ECO:0000313" key="1">
    <source>
        <dbReference type="EMBL" id="BDU51425.1"/>
    </source>
</evidence>